<evidence type="ECO:0000313" key="1">
    <source>
        <dbReference type="EMBL" id="POM73395.1"/>
    </source>
</evidence>
<reference evidence="1 2" key="1">
    <citation type="journal article" date="2017" name="Genome Biol. Evol.">
        <title>Phytophthora megakarya and P. palmivora, closely related causal agents of cacao black pod rot, underwent increases in genome sizes and gene numbers by different mechanisms.</title>
        <authorList>
            <person name="Ali S.S."/>
            <person name="Shao J."/>
            <person name="Lary D.J."/>
            <person name="Kronmiller B."/>
            <person name="Shen D."/>
            <person name="Strem M.D."/>
            <person name="Amoako-Attah I."/>
            <person name="Akrofi A.Y."/>
            <person name="Begoude B.A."/>
            <person name="Ten Hoopen G.M."/>
            <person name="Coulibaly K."/>
            <person name="Kebe B.I."/>
            <person name="Melnick R.L."/>
            <person name="Guiltinan M.J."/>
            <person name="Tyler B.M."/>
            <person name="Meinhardt L.W."/>
            <person name="Bailey B.A."/>
        </authorList>
    </citation>
    <scope>NUCLEOTIDE SEQUENCE [LARGE SCALE GENOMIC DNA]</scope>
    <source>
        <strain evidence="2">sbr112.9</strain>
    </source>
</reference>
<name>A0A2P4Y6E7_9STRA</name>
<proteinExistence type="predicted"/>
<dbReference type="EMBL" id="NCKW01005152">
    <property type="protein sequence ID" value="POM73395.1"/>
    <property type="molecule type" value="Genomic_DNA"/>
</dbReference>
<keyword evidence="2" id="KW-1185">Reference proteome</keyword>
<dbReference type="Proteomes" id="UP000237271">
    <property type="component" value="Unassembled WGS sequence"/>
</dbReference>
<comment type="caution">
    <text evidence="1">The sequence shown here is derived from an EMBL/GenBank/DDBJ whole genome shotgun (WGS) entry which is preliminary data.</text>
</comment>
<sequence>MAAILLLDSPVTVLHRQAMLLHRQVMVHHRQVTLLHHLVMRPRHQVMLLHIHRLQGILPVHTRRLHNKLKPTTQLKADNSSCRRRSLRLNLNTSRILA</sequence>
<protein>
    <submittedName>
        <fullName evidence="1">Uncharacterized protein</fullName>
    </submittedName>
</protein>
<dbReference type="AlphaFoldDB" id="A0A2P4Y6E7"/>
<gene>
    <name evidence="1" type="ORF">PHPALM_9763</name>
</gene>
<accession>A0A2P4Y6E7</accession>
<organism evidence="1 2">
    <name type="scientific">Phytophthora palmivora</name>
    <dbReference type="NCBI Taxonomy" id="4796"/>
    <lineage>
        <taxon>Eukaryota</taxon>
        <taxon>Sar</taxon>
        <taxon>Stramenopiles</taxon>
        <taxon>Oomycota</taxon>
        <taxon>Peronosporomycetes</taxon>
        <taxon>Peronosporales</taxon>
        <taxon>Peronosporaceae</taxon>
        <taxon>Phytophthora</taxon>
    </lineage>
</organism>
<evidence type="ECO:0000313" key="2">
    <source>
        <dbReference type="Proteomes" id="UP000237271"/>
    </source>
</evidence>